<dbReference type="Proteomes" id="UP000293345">
    <property type="component" value="Unassembled WGS sequence"/>
</dbReference>
<protein>
    <recommendedName>
        <fullName evidence="10">L,D-TPase catalytic domain-containing protein</fullName>
    </recommendedName>
</protein>
<organism evidence="11 12">
    <name type="scientific">Senegalimassilia faecalis</name>
    <dbReference type="NCBI Taxonomy" id="2509433"/>
    <lineage>
        <taxon>Bacteria</taxon>
        <taxon>Bacillati</taxon>
        <taxon>Actinomycetota</taxon>
        <taxon>Coriobacteriia</taxon>
        <taxon>Coriobacteriales</taxon>
        <taxon>Coriobacteriaceae</taxon>
        <taxon>Senegalimassilia</taxon>
    </lineage>
</organism>
<feature type="domain" description="L,D-TPase catalytic" evidence="10">
    <location>
        <begin position="598"/>
        <end position="717"/>
    </location>
</feature>
<evidence type="ECO:0000313" key="11">
    <source>
        <dbReference type="EMBL" id="RXZ54510.1"/>
    </source>
</evidence>
<proteinExistence type="predicted"/>
<dbReference type="GO" id="GO:0071555">
    <property type="term" value="P:cell wall organization"/>
    <property type="evidence" value="ECO:0007669"/>
    <property type="project" value="UniProtKB-UniRule"/>
</dbReference>
<evidence type="ECO:0000256" key="4">
    <source>
        <dbReference type="ARBA" id="ARBA00022960"/>
    </source>
</evidence>
<dbReference type="PROSITE" id="PS52029">
    <property type="entry name" value="LD_TPASE"/>
    <property type="match status" value="1"/>
</dbReference>
<dbReference type="Gene3D" id="2.10.270.10">
    <property type="entry name" value="Cholin Binding"/>
    <property type="match status" value="7"/>
</dbReference>
<dbReference type="GO" id="GO:0016740">
    <property type="term" value="F:transferase activity"/>
    <property type="evidence" value="ECO:0007669"/>
    <property type="project" value="UniProtKB-KW"/>
</dbReference>
<gene>
    <name evidence="11" type="ORF">ET524_08480</name>
</gene>
<dbReference type="UniPathway" id="UPA00219"/>
<keyword evidence="4 8" id="KW-0133">Cell shape</keyword>
<keyword evidence="3" id="KW-0677">Repeat</keyword>
<feature type="repeat" description="Cell wall-binding" evidence="7">
    <location>
        <begin position="539"/>
        <end position="558"/>
    </location>
</feature>
<dbReference type="InterPro" id="IPR018337">
    <property type="entry name" value="Cell_wall/Cho-bd_repeat"/>
</dbReference>
<dbReference type="GO" id="GO:0009252">
    <property type="term" value="P:peptidoglycan biosynthetic process"/>
    <property type="evidence" value="ECO:0007669"/>
    <property type="project" value="UniProtKB-UniPathway"/>
</dbReference>
<feature type="active site" description="Proton donor/acceptor" evidence="8">
    <location>
        <position position="669"/>
    </location>
</feature>
<feature type="compositionally biased region" description="Polar residues" evidence="9">
    <location>
        <begin position="66"/>
        <end position="80"/>
    </location>
</feature>
<evidence type="ECO:0000256" key="3">
    <source>
        <dbReference type="ARBA" id="ARBA00022737"/>
    </source>
</evidence>
<reference evidence="11 12" key="1">
    <citation type="submission" date="2019-01" db="EMBL/GenBank/DDBJ databases">
        <title>Senegalimassilia sp. nov. KGMB04484 isolated human feces.</title>
        <authorList>
            <person name="Han K.-I."/>
            <person name="Kim J.-S."/>
            <person name="Lee K.C."/>
            <person name="Suh M.K."/>
            <person name="Eom M.K."/>
            <person name="Lee J.H."/>
            <person name="Park S.-H."/>
            <person name="Kang S.W."/>
            <person name="Park J.-E."/>
            <person name="Oh B.S."/>
            <person name="Yu S.Y."/>
            <person name="Choi S.-H."/>
            <person name="Lee D.H."/>
            <person name="Yoon H."/>
            <person name="Kim B.-Y."/>
            <person name="Lee J.H."/>
            <person name="Lee J.-S."/>
        </authorList>
    </citation>
    <scope>NUCLEOTIDE SEQUENCE [LARGE SCALE GENOMIC DNA]</scope>
    <source>
        <strain evidence="11 12">KGMB04484</strain>
    </source>
</reference>
<dbReference type="CDD" id="cd16913">
    <property type="entry name" value="YkuD_like"/>
    <property type="match status" value="1"/>
</dbReference>
<feature type="repeat" description="Cell wall-binding" evidence="7">
    <location>
        <begin position="518"/>
        <end position="537"/>
    </location>
</feature>
<comment type="caution">
    <text evidence="11">The sequence shown here is derived from an EMBL/GenBank/DDBJ whole genome shotgun (WGS) entry which is preliminary data.</text>
</comment>
<feature type="compositionally biased region" description="Polar residues" evidence="9">
    <location>
        <begin position="93"/>
        <end position="138"/>
    </location>
</feature>
<evidence type="ECO:0000256" key="1">
    <source>
        <dbReference type="ARBA" id="ARBA00004752"/>
    </source>
</evidence>
<keyword evidence="5 8" id="KW-0573">Peptidoglycan synthesis</keyword>
<dbReference type="Gene3D" id="2.40.440.10">
    <property type="entry name" value="L,D-transpeptidase catalytic domain-like"/>
    <property type="match status" value="1"/>
</dbReference>
<dbReference type="SUPFAM" id="SSF141523">
    <property type="entry name" value="L,D-transpeptidase catalytic domain-like"/>
    <property type="match status" value="1"/>
</dbReference>
<evidence type="ECO:0000259" key="10">
    <source>
        <dbReference type="PROSITE" id="PS52029"/>
    </source>
</evidence>
<dbReference type="Pfam" id="PF01473">
    <property type="entry name" value="Choline_bind_1"/>
    <property type="match status" value="7"/>
</dbReference>
<keyword evidence="2" id="KW-0808">Transferase</keyword>
<dbReference type="Pfam" id="PF19127">
    <property type="entry name" value="Choline_bind_3"/>
    <property type="match status" value="2"/>
</dbReference>
<evidence type="ECO:0000256" key="7">
    <source>
        <dbReference type="PROSITE-ProRule" id="PRU00591"/>
    </source>
</evidence>
<feature type="repeat" description="Cell wall-binding" evidence="7">
    <location>
        <begin position="498"/>
        <end position="517"/>
    </location>
</feature>
<evidence type="ECO:0000256" key="9">
    <source>
        <dbReference type="SAM" id="MobiDB-lite"/>
    </source>
</evidence>
<evidence type="ECO:0000256" key="8">
    <source>
        <dbReference type="PROSITE-ProRule" id="PRU01373"/>
    </source>
</evidence>
<sequence>MGTILPDFFYMETVFGQREGTMRNKFGKCSQRAPIPLLLATTMLLLLCGASGSLAFAAEPSDGADKQQTPLAEEQSQNLNDDAPDSAMKSGTDAVSEQTQDAQSRQKVNPSSTGSNANTNGASKSGSTVGNVSASSTPAKPVYDYAKSDKSPHLTYTKDGKPFKTYGWAQVGGSWYWFNNSPYASEDCWQRVNGSWYHFDAAGVMQTGTYATADGSLWHSNSSGAMITGNNGWVRSEGHWYWVAPNGKLSTGWKWSNGWYWLDKKTGAMATGWEKVGGSWYLMNGSGKMLTGWQWRGAWFYLNGSGSLHTGWLWDNGWYWIDENSGMATSWVNDNGTWYHCAKSGIMQSNAWVLDEKGLWHWAGGNGAMQSGWVYYKSIWYYLDPKDARHPTVTGTKSIAGKDYQFNSDGAMNANKWVVVNAKTGKARYASASGALTANAIIKNKSIVLTNEKGTPLSGWTKIDGRQFYATPDSGKAAIGWLKIKDTWYYFNNQGAMQIGWVYTGGAWYLLGSNGAMRTGWQKVSGTWYYLDKQSGAMYTGWLKDGGTWYYLYGSGAMATGWVYVGGAYYYLNSSGAWDPNADPMYRKAQGYSSNTNWLILCDTTRNQVCIYWGSKGNWKLQKNWTCTTGAWDTPTVLGQYTVGAKGYVFGSGFSCYYYTQFYGNYLFHSVTYYQNTFNIMDGRLGMNLSHGCVRLQIDNAKWIYDNIPSGTKVVTF</sequence>
<comment type="pathway">
    <text evidence="1 8">Cell wall biogenesis; peptidoglycan biosynthesis.</text>
</comment>
<dbReference type="InterPro" id="IPR038063">
    <property type="entry name" value="Transpep_catalytic_dom"/>
</dbReference>
<dbReference type="GO" id="GO:0008360">
    <property type="term" value="P:regulation of cell shape"/>
    <property type="evidence" value="ECO:0007669"/>
    <property type="project" value="UniProtKB-UniRule"/>
</dbReference>
<evidence type="ECO:0000313" key="12">
    <source>
        <dbReference type="Proteomes" id="UP000293345"/>
    </source>
</evidence>
<keyword evidence="6 8" id="KW-0961">Cell wall biogenesis/degradation</keyword>
<feature type="active site" description="Nucleophile" evidence="8">
    <location>
        <position position="693"/>
    </location>
</feature>
<evidence type="ECO:0000256" key="5">
    <source>
        <dbReference type="ARBA" id="ARBA00022984"/>
    </source>
</evidence>
<evidence type="ECO:0000256" key="2">
    <source>
        <dbReference type="ARBA" id="ARBA00022679"/>
    </source>
</evidence>
<dbReference type="SUPFAM" id="SSF69360">
    <property type="entry name" value="Cell wall binding repeat"/>
    <property type="match status" value="2"/>
</dbReference>
<feature type="repeat" description="Cell wall-binding" evidence="7">
    <location>
        <begin position="478"/>
        <end position="497"/>
    </location>
</feature>
<dbReference type="Pfam" id="PF03734">
    <property type="entry name" value="YkuD"/>
    <property type="match status" value="1"/>
</dbReference>
<dbReference type="InterPro" id="IPR005490">
    <property type="entry name" value="LD_TPept_cat_dom"/>
</dbReference>
<evidence type="ECO:0000256" key="6">
    <source>
        <dbReference type="ARBA" id="ARBA00023316"/>
    </source>
</evidence>
<accession>A0A4Q2K2H0</accession>
<dbReference type="PROSITE" id="PS51170">
    <property type="entry name" value="CW"/>
    <property type="match status" value="4"/>
</dbReference>
<keyword evidence="12" id="KW-1185">Reference proteome</keyword>
<dbReference type="AlphaFoldDB" id="A0A4Q2K2H0"/>
<name>A0A4Q2K2H0_9ACTN</name>
<feature type="region of interest" description="Disordered" evidence="9">
    <location>
        <begin position="60"/>
        <end position="144"/>
    </location>
</feature>
<dbReference type="EMBL" id="SDPW01000001">
    <property type="protein sequence ID" value="RXZ54510.1"/>
    <property type="molecule type" value="Genomic_DNA"/>
</dbReference>